<accession>A0A1C7M4F9</accession>
<organism evidence="1 2">
    <name type="scientific">Grifola frondosa</name>
    <name type="common">Maitake</name>
    <name type="synonym">Polyporus frondosus</name>
    <dbReference type="NCBI Taxonomy" id="5627"/>
    <lineage>
        <taxon>Eukaryota</taxon>
        <taxon>Fungi</taxon>
        <taxon>Dikarya</taxon>
        <taxon>Basidiomycota</taxon>
        <taxon>Agaricomycotina</taxon>
        <taxon>Agaricomycetes</taxon>
        <taxon>Polyporales</taxon>
        <taxon>Grifolaceae</taxon>
        <taxon>Grifola</taxon>
    </lineage>
</organism>
<comment type="caution">
    <text evidence="1">The sequence shown here is derived from an EMBL/GenBank/DDBJ whole genome shotgun (WGS) entry which is preliminary data.</text>
</comment>
<name>A0A1C7M4F9_GRIFR</name>
<keyword evidence="2" id="KW-1185">Reference proteome</keyword>
<dbReference type="AlphaFoldDB" id="A0A1C7M4F9"/>
<dbReference type="EMBL" id="LUGG01000010">
    <property type="protein sequence ID" value="OBZ71825.1"/>
    <property type="molecule type" value="Genomic_DNA"/>
</dbReference>
<evidence type="ECO:0000313" key="2">
    <source>
        <dbReference type="Proteomes" id="UP000092993"/>
    </source>
</evidence>
<reference evidence="1 2" key="1">
    <citation type="submission" date="2016-03" db="EMBL/GenBank/DDBJ databases">
        <title>Whole genome sequencing of Grifola frondosa 9006-11.</title>
        <authorList>
            <person name="Min B."/>
            <person name="Park H."/>
            <person name="Kim J.-G."/>
            <person name="Cho H."/>
            <person name="Oh Y.-L."/>
            <person name="Kong W.-S."/>
            <person name="Choi I.-G."/>
        </authorList>
    </citation>
    <scope>NUCLEOTIDE SEQUENCE [LARGE SCALE GENOMIC DNA]</scope>
    <source>
        <strain evidence="1 2">9006-11</strain>
    </source>
</reference>
<protein>
    <submittedName>
        <fullName evidence="1">Uncharacterized protein</fullName>
    </submittedName>
</protein>
<gene>
    <name evidence="1" type="ORF">A0H81_08144</name>
</gene>
<dbReference type="Proteomes" id="UP000092993">
    <property type="component" value="Unassembled WGS sequence"/>
</dbReference>
<sequence length="76" mass="8714">MRPLARSDFIFPQTQSRKVSKIVTSLHCLLEAEPCQRLETTYIKRGFEKDAQPMTGVNRAPAQWTAWDAETDTTLM</sequence>
<evidence type="ECO:0000313" key="1">
    <source>
        <dbReference type="EMBL" id="OBZ71825.1"/>
    </source>
</evidence>
<proteinExistence type="predicted"/>